<dbReference type="WBParaSite" id="Csp11.Scaffold630.g20384.t1">
    <property type="protein sequence ID" value="Csp11.Scaffold630.g20384.t1"/>
    <property type="gene ID" value="Csp11.Scaffold630.g20384"/>
</dbReference>
<dbReference type="InterPro" id="IPR002656">
    <property type="entry name" value="Acyl_transf_3_dom"/>
</dbReference>
<feature type="transmembrane region" description="Helical" evidence="1">
    <location>
        <begin position="56"/>
        <end position="79"/>
    </location>
</feature>
<evidence type="ECO:0000259" key="2">
    <source>
        <dbReference type="Pfam" id="PF01757"/>
    </source>
</evidence>
<protein>
    <submittedName>
        <fullName evidence="4">Acyl_transf_3 domain-containing protein</fullName>
    </submittedName>
</protein>
<dbReference type="PANTHER" id="PTHR11161:SF68">
    <property type="entry name" value="NOSE RESISTANT-TO-FLUOXETINE PROTEIN N-TERMINAL DOMAIN-CONTAINING PROTEIN"/>
    <property type="match status" value="1"/>
</dbReference>
<keyword evidence="1" id="KW-0812">Transmembrane</keyword>
<dbReference type="eggNOG" id="KOG3700">
    <property type="taxonomic scope" value="Eukaryota"/>
</dbReference>
<feature type="transmembrane region" description="Helical" evidence="1">
    <location>
        <begin position="130"/>
        <end position="155"/>
    </location>
</feature>
<evidence type="ECO:0000313" key="4">
    <source>
        <dbReference type="WBParaSite" id="Csp11.Scaffold630.g20384.t1"/>
    </source>
</evidence>
<dbReference type="STRING" id="1561998.A0A1I7UXQ4"/>
<proteinExistence type="predicted"/>
<keyword evidence="1" id="KW-1133">Transmembrane helix</keyword>
<organism evidence="3 4">
    <name type="scientific">Caenorhabditis tropicalis</name>
    <dbReference type="NCBI Taxonomy" id="1561998"/>
    <lineage>
        <taxon>Eukaryota</taxon>
        <taxon>Metazoa</taxon>
        <taxon>Ecdysozoa</taxon>
        <taxon>Nematoda</taxon>
        <taxon>Chromadorea</taxon>
        <taxon>Rhabditida</taxon>
        <taxon>Rhabditina</taxon>
        <taxon>Rhabditomorpha</taxon>
        <taxon>Rhabditoidea</taxon>
        <taxon>Rhabditidae</taxon>
        <taxon>Peloderinae</taxon>
        <taxon>Caenorhabditis</taxon>
    </lineage>
</organism>
<feature type="transmembrane region" description="Helical" evidence="1">
    <location>
        <begin position="91"/>
        <end position="110"/>
    </location>
</feature>
<dbReference type="Pfam" id="PF01757">
    <property type="entry name" value="Acyl_transf_3"/>
    <property type="match status" value="1"/>
</dbReference>
<dbReference type="PANTHER" id="PTHR11161">
    <property type="entry name" value="O-ACYLTRANSFERASE"/>
    <property type="match status" value="1"/>
</dbReference>
<name>A0A1I7UXQ4_9PELO</name>
<dbReference type="GO" id="GO:0016747">
    <property type="term" value="F:acyltransferase activity, transferring groups other than amino-acyl groups"/>
    <property type="evidence" value="ECO:0007669"/>
    <property type="project" value="InterPro"/>
</dbReference>
<dbReference type="InterPro" id="IPR052728">
    <property type="entry name" value="O2_lipid_transport_reg"/>
</dbReference>
<accession>A0A1I7UXQ4</accession>
<keyword evidence="1" id="KW-0472">Membrane</keyword>
<keyword evidence="3" id="KW-1185">Reference proteome</keyword>
<dbReference type="AlphaFoldDB" id="A0A1I7UXQ4"/>
<evidence type="ECO:0000313" key="3">
    <source>
        <dbReference type="Proteomes" id="UP000095282"/>
    </source>
</evidence>
<reference evidence="4" key="1">
    <citation type="submission" date="2016-11" db="UniProtKB">
        <authorList>
            <consortium name="WormBaseParasite"/>
        </authorList>
    </citation>
    <scope>IDENTIFICATION</scope>
</reference>
<evidence type="ECO:0000256" key="1">
    <source>
        <dbReference type="SAM" id="Phobius"/>
    </source>
</evidence>
<sequence length="259" mass="29850">MLILRNTVLGILTGWYICQIRYLGTLRTITAFGLKLLALSFLIFALFGPFTSSDYLIYPHAIVNRTIWAIGLAILVILAQNGYNFGVFKMFNGQALVVLSRLSFGVYLSHEPILLFYLNTLRQPMSPSSFGYFVFITISVYVLSLISAFFIAISIEIPLLTMERKLFMTTRKMNGDIMKERMERHVSFGDTEIERYEVKNENEENTEEDDMDPNEKTRQWIETGQLCAQRSDVDLINNREMIRKQVKTEEENARTSTSC</sequence>
<dbReference type="Proteomes" id="UP000095282">
    <property type="component" value="Unplaced"/>
</dbReference>
<feature type="domain" description="Acyltransferase 3" evidence="2">
    <location>
        <begin position="8"/>
        <end position="146"/>
    </location>
</feature>
<feature type="transmembrane region" description="Helical" evidence="1">
    <location>
        <begin position="29"/>
        <end position="50"/>
    </location>
</feature>